<dbReference type="PANTHER" id="PTHR10159:SF519">
    <property type="entry name" value="DUAL SPECIFICITY PROTEIN PHOSPHATASE MPK3"/>
    <property type="match status" value="1"/>
</dbReference>
<sequence>MPCSLYLEDSDGDHILPSLLLGSATLAADQDALRRHGISHIINCTSRHPYFPEHFNYLCVPLRDSPDQPIREVLESCFQLIDEAREQDTCCLVHCSAGMSRSASIVIAYLMKREGMSLLEALGFARERRPSVSPNSGFMAELARYEADLFDAVTSLSLAAYRFDRFSTTTELAQGGKSAGDGDSDAADDIDDPCDEDACSWLPQGRCRWSCSSATASCLM</sequence>
<evidence type="ECO:0000259" key="6">
    <source>
        <dbReference type="PROSITE" id="PS50056"/>
    </source>
</evidence>
<dbReference type="Gene3D" id="3.90.190.10">
    <property type="entry name" value="Protein tyrosine phosphatase superfamily"/>
    <property type="match status" value="1"/>
</dbReference>
<dbReference type="PROSITE" id="PS00383">
    <property type="entry name" value="TYR_PHOSPHATASE_1"/>
    <property type="match status" value="1"/>
</dbReference>
<evidence type="ECO:0000256" key="3">
    <source>
        <dbReference type="ARBA" id="ARBA00022801"/>
    </source>
</evidence>
<dbReference type="OrthoDB" id="10252009at2759"/>
<dbReference type="InterPro" id="IPR016130">
    <property type="entry name" value="Tyr_Pase_AS"/>
</dbReference>
<name>A0A835ZGG2_9STRA</name>
<gene>
    <name evidence="7" type="ORF">JKP88DRAFT_197733</name>
</gene>
<dbReference type="EMBL" id="JAFCMP010000068">
    <property type="protein sequence ID" value="KAG5188493.1"/>
    <property type="molecule type" value="Genomic_DNA"/>
</dbReference>
<comment type="similarity">
    <text evidence="1">Belongs to the protein-tyrosine phosphatase family. Non-receptor class dual specificity subfamily.</text>
</comment>
<dbReference type="GO" id="GO:0004725">
    <property type="term" value="F:protein tyrosine phosphatase activity"/>
    <property type="evidence" value="ECO:0007669"/>
    <property type="project" value="UniProtKB-EC"/>
</dbReference>
<keyword evidence="8" id="KW-1185">Reference proteome</keyword>
<keyword evidence="3" id="KW-0378">Hydrolase</keyword>
<proteinExistence type="inferred from homology"/>
<dbReference type="Proteomes" id="UP000664859">
    <property type="component" value="Unassembled WGS sequence"/>
</dbReference>
<protein>
    <recommendedName>
        <fullName evidence="2">protein-tyrosine-phosphatase</fullName>
        <ecNumber evidence="2">3.1.3.48</ecNumber>
    </recommendedName>
</protein>
<dbReference type="PANTHER" id="PTHR10159">
    <property type="entry name" value="DUAL SPECIFICITY PROTEIN PHOSPHATASE"/>
    <property type="match status" value="1"/>
</dbReference>
<dbReference type="InterPro" id="IPR029021">
    <property type="entry name" value="Prot-tyrosine_phosphatase-like"/>
</dbReference>
<dbReference type="Pfam" id="PF00782">
    <property type="entry name" value="DSPc"/>
    <property type="match status" value="1"/>
</dbReference>
<dbReference type="InterPro" id="IPR000387">
    <property type="entry name" value="Tyr_Pase_dom"/>
</dbReference>
<accession>A0A835ZGG2</accession>
<dbReference type="PRINTS" id="PR01908">
    <property type="entry name" value="ADSPHPHTASE"/>
</dbReference>
<dbReference type="PROSITE" id="PS50054">
    <property type="entry name" value="TYR_PHOSPHATASE_DUAL"/>
    <property type="match status" value="1"/>
</dbReference>
<evidence type="ECO:0000256" key="4">
    <source>
        <dbReference type="ARBA" id="ARBA00022912"/>
    </source>
</evidence>
<dbReference type="CDD" id="cd14498">
    <property type="entry name" value="DSP"/>
    <property type="match status" value="1"/>
</dbReference>
<keyword evidence="4" id="KW-0904">Protein phosphatase</keyword>
<feature type="domain" description="Tyrosine-protein phosphatase" evidence="5">
    <location>
        <begin position="10"/>
        <end position="151"/>
    </location>
</feature>
<feature type="domain" description="Tyrosine specific protein phosphatases" evidence="6">
    <location>
        <begin position="71"/>
        <end position="132"/>
    </location>
</feature>
<dbReference type="EC" id="3.1.3.48" evidence="2"/>
<dbReference type="AlphaFoldDB" id="A0A835ZGG2"/>
<dbReference type="GO" id="GO:0005737">
    <property type="term" value="C:cytoplasm"/>
    <property type="evidence" value="ECO:0007669"/>
    <property type="project" value="TreeGrafter"/>
</dbReference>
<dbReference type="GO" id="GO:0043409">
    <property type="term" value="P:negative regulation of MAPK cascade"/>
    <property type="evidence" value="ECO:0007669"/>
    <property type="project" value="TreeGrafter"/>
</dbReference>
<comment type="caution">
    <text evidence="7">The sequence shown here is derived from an EMBL/GenBank/DDBJ whole genome shotgun (WGS) entry which is preliminary data.</text>
</comment>
<evidence type="ECO:0000259" key="5">
    <source>
        <dbReference type="PROSITE" id="PS50054"/>
    </source>
</evidence>
<dbReference type="SUPFAM" id="SSF52799">
    <property type="entry name" value="(Phosphotyrosine protein) phosphatases II"/>
    <property type="match status" value="1"/>
</dbReference>
<evidence type="ECO:0000313" key="8">
    <source>
        <dbReference type="Proteomes" id="UP000664859"/>
    </source>
</evidence>
<organism evidence="7 8">
    <name type="scientific">Tribonema minus</name>
    <dbReference type="NCBI Taxonomy" id="303371"/>
    <lineage>
        <taxon>Eukaryota</taxon>
        <taxon>Sar</taxon>
        <taxon>Stramenopiles</taxon>
        <taxon>Ochrophyta</taxon>
        <taxon>PX clade</taxon>
        <taxon>Xanthophyceae</taxon>
        <taxon>Tribonematales</taxon>
        <taxon>Tribonemataceae</taxon>
        <taxon>Tribonema</taxon>
    </lineage>
</organism>
<dbReference type="SMART" id="SM00195">
    <property type="entry name" value="DSPc"/>
    <property type="match status" value="1"/>
</dbReference>
<dbReference type="InterPro" id="IPR000340">
    <property type="entry name" value="Dual-sp_phosphatase_cat-dom"/>
</dbReference>
<evidence type="ECO:0000256" key="2">
    <source>
        <dbReference type="ARBA" id="ARBA00013064"/>
    </source>
</evidence>
<evidence type="ECO:0000256" key="1">
    <source>
        <dbReference type="ARBA" id="ARBA00008601"/>
    </source>
</evidence>
<dbReference type="PROSITE" id="PS50056">
    <property type="entry name" value="TYR_PHOSPHATASE_2"/>
    <property type="match status" value="1"/>
</dbReference>
<evidence type="ECO:0000313" key="7">
    <source>
        <dbReference type="EMBL" id="KAG5188493.1"/>
    </source>
</evidence>
<reference evidence="7" key="1">
    <citation type="submission" date="2021-02" db="EMBL/GenBank/DDBJ databases">
        <title>First Annotated Genome of the Yellow-green Alga Tribonema minus.</title>
        <authorList>
            <person name="Mahan K.M."/>
        </authorList>
    </citation>
    <scope>NUCLEOTIDE SEQUENCE</scope>
    <source>
        <strain evidence="7">UTEX B ZZ1240</strain>
    </source>
</reference>
<dbReference type="InterPro" id="IPR020422">
    <property type="entry name" value="TYR_PHOSPHATASE_DUAL_dom"/>
</dbReference>